<gene>
    <name evidence="2" type="ORF">EYF80_028760</name>
</gene>
<name>A0A4Z2H8A0_9TELE</name>
<reference evidence="2 3" key="1">
    <citation type="submission" date="2019-03" db="EMBL/GenBank/DDBJ databases">
        <title>First draft genome of Liparis tanakae, snailfish: a comprehensive survey of snailfish specific genes.</title>
        <authorList>
            <person name="Kim W."/>
            <person name="Song I."/>
            <person name="Jeong J.-H."/>
            <person name="Kim D."/>
            <person name="Kim S."/>
            <person name="Ryu S."/>
            <person name="Song J.Y."/>
            <person name="Lee S.K."/>
        </authorList>
    </citation>
    <scope>NUCLEOTIDE SEQUENCE [LARGE SCALE GENOMIC DNA]</scope>
    <source>
        <tissue evidence="2">Muscle</tissue>
    </source>
</reference>
<comment type="caution">
    <text evidence="2">The sequence shown here is derived from an EMBL/GenBank/DDBJ whole genome shotgun (WGS) entry which is preliminary data.</text>
</comment>
<sequence length="75" mass="8115">MDKRQSFLGVNASPSSGLDHVELDHAELDHAELDHAELESEGGRGRGAAEHTLHSRLGIRDVSFTGESSRGHDPE</sequence>
<evidence type="ECO:0000256" key="1">
    <source>
        <dbReference type="SAM" id="MobiDB-lite"/>
    </source>
</evidence>
<evidence type="ECO:0000313" key="3">
    <source>
        <dbReference type="Proteomes" id="UP000314294"/>
    </source>
</evidence>
<proteinExistence type="predicted"/>
<keyword evidence="3" id="KW-1185">Reference proteome</keyword>
<accession>A0A4Z2H8A0</accession>
<feature type="region of interest" description="Disordered" evidence="1">
    <location>
        <begin position="1"/>
        <end position="75"/>
    </location>
</feature>
<organism evidence="2 3">
    <name type="scientific">Liparis tanakae</name>
    <name type="common">Tanaka's snailfish</name>
    <dbReference type="NCBI Taxonomy" id="230148"/>
    <lineage>
        <taxon>Eukaryota</taxon>
        <taxon>Metazoa</taxon>
        <taxon>Chordata</taxon>
        <taxon>Craniata</taxon>
        <taxon>Vertebrata</taxon>
        <taxon>Euteleostomi</taxon>
        <taxon>Actinopterygii</taxon>
        <taxon>Neopterygii</taxon>
        <taxon>Teleostei</taxon>
        <taxon>Neoteleostei</taxon>
        <taxon>Acanthomorphata</taxon>
        <taxon>Eupercaria</taxon>
        <taxon>Perciformes</taxon>
        <taxon>Cottioidei</taxon>
        <taxon>Cottales</taxon>
        <taxon>Liparidae</taxon>
        <taxon>Liparis</taxon>
    </lineage>
</organism>
<dbReference type="AlphaFoldDB" id="A0A4Z2H8A0"/>
<feature type="compositionally biased region" description="Basic and acidic residues" evidence="1">
    <location>
        <begin position="19"/>
        <end position="53"/>
    </location>
</feature>
<evidence type="ECO:0000313" key="2">
    <source>
        <dbReference type="EMBL" id="TNN60982.1"/>
    </source>
</evidence>
<dbReference type="EMBL" id="SRLO01000323">
    <property type="protein sequence ID" value="TNN60982.1"/>
    <property type="molecule type" value="Genomic_DNA"/>
</dbReference>
<dbReference type="Proteomes" id="UP000314294">
    <property type="component" value="Unassembled WGS sequence"/>
</dbReference>
<protein>
    <submittedName>
        <fullName evidence="2">Uncharacterized protein</fullName>
    </submittedName>
</protein>